<evidence type="ECO:0000256" key="1">
    <source>
        <dbReference type="SAM" id="MobiDB-lite"/>
    </source>
</evidence>
<feature type="region of interest" description="Disordered" evidence="1">
    <location>
        <begin position="1"/>
        <end position="20"/>
    </location>
</feature>
<keyword evidence="3" id="KW-1185">Reference proteome</keyword>
<sequence>MFAVSHSTNKDENQQKRRGWTSLKSYNGRALFQPFEGSVKDWKNDYFRLTLSGFSIKGAVLGFPSSGMGRSIRRVPASMGERNSFLKDVARKRFGRESSKKARRDSPARSPTVVPPNQNMGGTSLARVPPPPPRGPPSRTNPIEVARQPPHAKVPVDVDLTEEPKDREERPPKSGHRSKNKGKMGSPRSMAPSYRVPRAVEASILTQEVFDGLERVSTGELLRRQKKACVLAATIATYLEHKDVLRSRVADDINISLQERFSAERKELEDIHSKNCQEQTNQNLGVAREVSLLTHQLQGAQQTSLQAQQELQNTWRELEARVMDIARLGQELGGMGDLCVENENLRDEGASAALASWDKAYSQVGLVYPESDWSWARIDAQVNESGQLIAEEEDGTEFEPLRLGRSGVFYSYGWGDQGVFIVKVGVTTGTWSSPGF</sequence>
<name>A0AAV1XE49_LUPLU</name>
<reference evidence="2 3" key="1">
    <citation type="submission" date="2024-03" db="EMBL/GenBank/DDBJ databases">
        <authorList>
            <person name="Martinez-Hernandez J."/>
        </authorList>
    </citation>
    <scope>NUCLEOTIDE SEQUENCE [LARGE SCALE GENOMIC DNA]</scope>
</reference>
<organism evidence="2 3">
    <name type="scientific">Lupinus luteus</name>
    <name type="common">European yellow lupine</name>
    <dbReference type="NCBI Taxonomy" id="3873"/>
    <lineage>
        <taxon>Eukaryota</taxon>
        <taxon>Viridiplantae</taxon>
        <taxon>Streptophyta</taxon>
        <taxon>Embryophyta</taxon>
        <taxon>Tracheophyta</taxon>
        <taxon>Spermatophyta</taxon>
        <taxon>Magnoliopsida</taxon>
        <taxon>eudicotyledons</taxon>
        <taxon>Gunneridae</taxon>
        <taxon>Pentapetalae</taxon>
        <taxon>rosids</taxon>
        <taxon>fabids</taxon>
        <taxon>Fabales</taxon>
        <taxon>Fabaceae</taxon>
        <taxon>Papilionoideae</taxon>
        <taxon>50 kb inversion clade</taxon>
        <taxon>genistoids sensu lato</taxon>
        <taxon>core genistoids</taxon>
        <taxon>Genisteae</taxon>
        <taxon>Lupinus</taxon>
    </lineage>
</organism>
<feature type="compositionally biased region" description="Basic and acidic residues" evidence="1">
    <location>
        <begin position="84"/>
        <end position="107"/>
    </location>
</feature>
<evidence type="ECO:0000313" key="3">
    <source>
        <dbReference type="Proteomes" id="UP001497480"/>
    </source>
</evidence>
<gene>
    <name evidence="2" type="ORF">LLUT_LOCUS20983</name>
</gene>
<dbReference type="EMBL" id="CAXHTB010000014">
    <property type="protein sequence ID" value="CAL0319923.1"/>
    <property type="molecule type" value="Genomic_DNA"/>
</dbReference>
<dbReference type="AlphaFoldDB" id="A0AAV1XE49"/>
<dbReference type="Proteomes" id="UP001497480">
    <property type="component" value="Unassembled WGS sequence"/>
</dbReference>
<protein>
    <submittedName>
        <fullName evidence="2">Uncharacterized protein</fullName>
    </submittedName>
</protein>
<evidence type="ECO:0000313" key="2">
    <source>
        <dbReference type="EMBL" id="CAL0319923.1"/>
    </source>
</evidence>
<accession>A0AAV1XE49</accession>
<proteinExistence type="predicted"/>
<feature type="compositionally biased region" description="Basic and acidic residues" evidence="1">
    <location>
        <begin position="162"/>
        <end position="172"/>
    </location>
</feature>
<comment type="caution">
    <text evidence="2">The sequence shown here is derived from an EMBL/GenBank/DDBJ whole genome shotgun (WGS) entry which is preliminary data.</text>
</comment>
<feature type="region of interest" description="Disordered" evidence="1">
    <location>
        <begin position="83"/>
        <end position="192"/>
    </location>
</feature>
<feature type="compositionally biased region" description="Basic residues" evidence="1">
    <location>
        <begin position="173"/>
        <end position="182"/>
    </location>
</feature>